<protein>
    <submittedName>
        <fullName evidence="2">Chromosome partitioning protein</fullName>
    </submittedName>
</protein>
<comment type="caution">
    <text evidence="2">The sequence shown here is derived from an EMBL/GenBank/DDBJ whole genome shotgun (WGS) entry which is preliminary data.</text>
</comment>
<keyword evidence="3" id="KW-1185">Reference proteome</keyword>
<feature type="domain" description="CobQ/CobB/MinD/ParA nucleotide binding" evidence="1">
    <location>
        <begin position="19"/>
        <end position="199"/>
    </location>
</feature>
<dbReference type="InterPro" id="IPR002586">
    <property type="entry name" value="CobQ/CobB/MinD/ParA_Nub-bd_dom"/>
</dbReference>
<proteinExistence type="predicted"/>
<dbReference type="Proteomes" id="UP000248790">
    <property type="component" value="Unassembled WGS sequence"/>
</dbReference>
<evidence type="ECO:0000313" key="3">
    <source>
        <dbReference type="Proteomes" id="UP000248790"/>
    </source>
</evidence>
<dbReference type="SUPFAM" id="SSF52540">
    <property type="entry name" value="P-loop containing nucleoside triphosphate hydrolases"/>
    <property type="match status" value="1"/>
</dbReference>
<dbReference type="EMBL" id="QLMC01000018">
    <property type="protein sequence ID" value="RAJ89918.1"/>
    <property type="molecule type" value="Genomic_DNA"/>
</dbReference>
<dbReference type="CDD" id="cd02042">
    <property type="entry name" value="ParAB_family"/>
    <property type="match status" value="1"/>
</dbReference>
<dbReference type="PANTHER" id="PTHR13696:SF96">
    <property type="entry name" value="COBQ_COBB_MIND_PARA NUCLEOTIDE BINDING DOMAIN-CONTAINING PROTEIN"/>
    <property type="match status" value="1"/>
</dbReference>
<dbReference type="Pfam" id="PF01656">
    <property type="entry name" value="CbiA"/>
    <property type="match status" value="1"/>
</dbReference>
<dbReference type="PANTHER" id="PTHR13696">
    <property type="entry name" value="P-LOOP CONTAINING NUCLEOSIDE TRIPHOSPHATE HYDROLASE"/>
    <property type="match status" value="1"/>
</dbReference>
<dbReference type="PIRSF" id="PIRSF009320">
    <property type="entry name" value="Nuc_binding_HP_1000"/>
    <property type="match status" value="1"/>
</dbReference>
<gene>
    <name evidence="2" type="ORF">LX87_05607</name>
</gene>
<dbReference type="InterPro" id="IPR050678">
    <property type="entry name" value="DNA_Partitioning_ATPase"/>
</dbReference>
<accession>A0A327WGA6</accession>
<sequence length="241" mass="26978">MKLCFQLSCPQIIEGFMIISVTSLKGGVGKSTIAQNLAVCFAHSEYSVCIVDVDTNQSALRWSAQRDDDLPAVPVYGLTDGMELSKNVKHLNQSHEIVIIDGTPSLSQVTSKIILLADILIIPILPSGIDVWATEKFIERYRDAEQQKEETIPAYFLINQNQSTNLSKEVKEVLESTGIDVFNTSLKNRIAYREAVIKGVGVYEYKDDKAKTEMVDLFQEVKRAITKLNKESSYGKKRNRA</sequence>
<name>A0A327WGA6_LARAB</name>
<dbReference type="Gene3D" id="3.40.50.300">
    <property type="entry name" value="P-loop containing nucleotide triphosphate hydrolases"/>
    <property type="match status" value="1"/>
</dbReference>
<dbReference type="InterPro" id="IPR027417">
    <property type="entry name" value="P-loop_NTPase"/>
</dbReference>
<organism evidence="2 3">
    <name type="scientific">Larkinella arboricola</name>
    <dbReference type="NCBI Taxonomy" id="643671"/>
    <lineage>
        <taxon>Bacteria</taxon>
        <taxon>Pseudomonadati</taxon>
        <taxon>Bacteroidota</taxon>
        <taxon>Cytophagia</taxon>
        <taxon>Cytophagales</taxon>
        <taxon>Spirosomataceae</taxon>
        <taxon>Larkinella</taxon>
    </lineage>
</organism>
<evidence type="ECO:0000313" key="2">
    <source>
        <dbReference type="EMBL" id="RAJ89918.1"/>
    </source>
</evidence>
<reference evidence="2 3" key="1">
    <citation type="submission" date="2018-06" db="EMBL/GenBank/DDBJ databases">
        <title>Genomic Encyclopedia of Archaeal and Bacterial Type Strains, Phase II (KMG-II): from individual species to whole genera.</title>
        <authorList>
            <person name="Goeker M."/>
        </authorList>
    </citation>
    <scope>NUCLEOTIDE SEQUENCE [LARGE SCALE GENOMIC DNA]</scope>
    <source>
        <strain evidence="2 3">DSM 21851</strain>
    </source>
</reference>
<dbReference type="NCBIfam" id="NF041546">
    <property type="entry name" value="ParA_partition"/>
    <property type="match status" value="1"/>
</dbReference>
<evidence type="ECO:0000259" key="1">
    <source>
        <dbReference type="Pfam" id="PF01656"/>
    </source>
</evidence>
<dbReference type="InterPro" id="IPR048089">
    <property type="entry name" value="McdA"/>
</dbReference>
<dbReference type="AlphaFoldDB" id="A0A327WGA6"/>